<organism evidence="9 10">
    <name type="scientific">Phycomyces blakesleeanus (strain ATCC 8743b / DSM 1359 / FGSC 10004 / NBRC 33097 / NRRL 1555)</name>
    <dbReference type="NCBI Taxonomy" id="763407"/>
    <lineage>
        <taxon>Eukaryota</taxon>
        <taxon>Fungi</taxon>
        <taxon>Fungi incertae sedis</taxon>
        <taxon>Mucoromycota</taxon>
        <taxon>Mucoromycotina</taxon>
        <taxon>Mucoromycetes</taxon>
        <taxon>Mucorales</taxon>
        <taxon>Phycomycetaceae</taxon>
        <taxon>Phycomyces</taxon>
    </lineage>
</organism>
<dbReference type="InterPro" id="IPR013881">
    <property type="entry name" value="Pre-mRNA_splic_Prp3_dom"/>
</dbReference>
<dbReference type="VEuPathDB" id="FungiDB:PHYBLDRAFT_98551"/>
<dbReference type="Proteomes" id="UP000077315">
    <property type="component" value="Unassembled WGS sequence"/>
</dbReference>
<dbReference type="GO" id="GO:0046540">
    <property type="term" value="C:U4/U6 x U5 tri-snRNP complex"/>
    <property type="evidence" value="ECO:0007669"/>
    <property type="project" value="InterPro"/>
</dbReference>
<dbReference type="PANTHER" id="PTHR14212:SF0">
    <property type="entry name" value="U4_U6 SMALL NUCLEAR RIBONUCLEOPROTEIN PRP3"/>
    <property type="match status" value="1"/>
</dbReference>
<evidence type="ECO:0000313" key="10">
    <source>
        <dbReference type="Proteomes" id="UP000077315"/>
    </source>
</evidence>
<dbReference type="Pfam" id="PF08572">
    <property type="entry name" value="PRP3"/>
    <property type="match status" value="1"/>
</dbReference>
<feature type="domain" description="Small nuclear ribonucleoprotein Prp3 C-terminal" evidence="7">
    <location>
        <begin position="242"/>
        <end position="369"/>
    </location>
</feature>
<name>A0A167JXE1_PHYB8</name>
<dbReference type="Pfam" id="PF06544">
    <property type="entry name" value="Prp3_C"/>
    <property type="match status" value="1"/>
</dbReference>
<keyword evidence="2" id="KW-0507">mRNA processing</keyword>
<dbReference type="PANTHER" id="PTHR14212">
    <property type="entry name" value="U4/U6-ASSOCIATED RNA SPLICING FACTOR-RELATED"/>
    <property type="match status" value="1"/>
</dbReference>
<feature type="compositionally biased region" description="Basic and acidic residues" evidence="6">
    <location>
        <begin position="150"/>
        <end position="163"/>
    </location>
</feature>
<accession>A0A167JXE1</accession>
<dbReference type="EMBL" id="KV441000">
    <property type="protein sequence ID" value="OAD66866.1"/>
    <property type="molecule type" value="Genomic_DNA"/>
</dbReference>
<dbReference type="GeneID" id="29004960"/>
<feature type="domain" description="Pre-mRNA-splicing factor 3" evidence="8">
    <location>
        <begin position="4"/>
        <end position="219"/>
    </location>
</feature>
<dbReference type="InParanoid" id="A0A167JXE1"/>
<dbReference type="GO" id="GO:0000398">
    <property type="term" value="P:mRNA splicing, via spliceosome"/>
    <property type="evidence" value="ECO:0007669"/>
    <property type="project" value="InterPro"/>
</dbReference>
<dbReference type="RefSeq" id="XP_018284906.1">
    <property type="nucleotide sequence ID" value="XM_018444055.1"/>
</dbReference>
<proteinExistence type="predicted"/>
<dbReference type="InterPro" id="IPR027104">
    <property type="entry name" value="Prp3"/>
</dbReference>
<keyword evidence="10" id="KW-1185">Reference proteome</keyword>
<protein>
    <submittedName>
        <fullName evidence="9">Uncharacterized protein</fullName>
    </submittedName>
</protein>
<comment type="subcellular location">
    <subcellularLocation>
        <location evidence="1">Nucleus</location>
    </subcellularLocation>
</comment>
<keyword evidence="3" id="KW-0508">mRNA splicing</keyword>
<evidence type="ECO:0000256" key="3">
    <source>
        <dbReference type="ARBA" id="ARBA00023187"/>
    </source>
</evidence>
<feature type="non-terminal residue" evidence="9">
    <location>
        <position position="1"/>
    </location>
</feature>
<dbReference type="InterPro" id="IPR010541">
    <property type="entry name" value="Prp3_C"/>
</dbReference>
<evidence type="ECO:0000256" key="4">
    <source>
        <dbReference type="ARBA" id="ARBA00023242"/>
    </source>
</evidence>
<feature type="coiled-coil region" evidence="5">
    <location>
        <begin position="32"/>
        <end position="63"/>
    </location>
</feature>
<evidence type="ECO:0000256" key="5">
    <source>
        <dbReference type="SAM" id="Coils"/>
    </source>
</evidence>
<feature type="non-terminal residue" evidence="9">
    <location>
        <position position="369"/>
    </location>
</feature>
<reference evidence="10" key="1">
    <citation type="submission" date="2015-06" db="EMBL/GenBank/DDBJ databases">
        <title>Expansion of signal transduction pathways in fungi by whole-genome duplication.</title>
        <authorList>
            <consortium name="DOE Joint Genome Institute"/>
            <person name="Corrochano L.M."/>
            <person name="Kuo A."/>
            <person name="Marcet-Houben M."/>
            <person name="Polaino S."/>
            <person name="Salamov A."/>
            <person name="Villalobos J.M."/>
            <person name="Alvarez M.I."/>
            <person name="Avalos J."/>
            <person name="Benito E.P."/>
            <person name="Benoit I."/>
            <person name="Burger G."/>
            <person name="Camino L.P."/>
            <person name="Canovas D."/>
            <person name="Cerda-Olmedo E."/>
            <person name="Cheng J.-F."/>
            <person name="Dominguez A."/>
            <person name="Elias M."/>
            <person name="Eslava A.P."/>
            <person name="Glaser F."/>
            <person name="Grimwood J."/>
            <person name="Gutierrez G."/>
            <person name="Heitman J."/>
            <person name="Henrissat B."/>
            <person name="Iturriaga E.A."/>
            <person name="Lang B.F."/>
            <person name="Lavin J.L."/>
            <person name="Lee S."/>
            <person name="Li W."/>
            <person name="Lindquist E."/>
            <person name="Lopez-Garcia S."/>
            <person name="Luque E.M."/>
            <person name="Marcos A.T."/>
            <person name="Martin J."/>
            <person name="McCluskey K."/>
            <person name="Medina H.R."/>
            <person name="Miralles-Duran A."/>
            <person name="Miyazaki A."/>
            <person name="Munoz-Torres E."/>
            <person name="Oguiza J.A."/>
            <person name="Ohm R."/>
            <person name="Olmedo M."/>
            <person name="Orejas M."/>
            <person name="Ortiz-Castellanos L."/>
            <person name="Pisabarro A.G."/>
            <person name="Rodriguez-Romero J."/>
            <person name="Ruiz-Herrera J."/>
            <person name="Ruiz-Vazquez R."/>
            <person name="Sanz C."/>
            <person name="Schackwitz W."/>
            <person name="Schmutz J."/>
            <person name="Shahriari M."/>
            <person name="Shelest E."/>
            <person name="Silva-Franco F."/>
            <person name="Soanes D."/>
            <person name="Syed K."/>
            <person name="Tagua V.G."/>
            <person name="Talbot N.J."/>
            <person name="Thon M."/>
            <person name="De vries R.P."/>
            <person name="Wiebenga A."/>
            <person name="Yadav J.S."/>
            <person name="Braun E.L."/>
            <person name="Baker S."/>
            <person name="Garre V."/>
            <person name="Horwitz B."/>
            <person name="Torres-Martinez S."/>
            <person name="Idnurm A."/>
            <person name="Herrera-Estrella A."/>
            <person name="Gabaldon T."/>
            <person name="Grigoriev I.V."/>
        </authorList>
    </citation>
    <scope>NUCLEOTIDE SEQUENCE [LARGE SCALE GENOMIC DNA]</scope>
    <source>
        <strain evidence="10">NRRL 1555(-)</strain>
    </source>
</reference>
<dbReference type="AlphaFoldDB" id="A0A167JXE1"/>
<keyword evidence="4" id="KW-0539">Nucleus</keyword>
<evidence type="ECO:0000313" key="9">
    <source>
        <dbReference type="EMBL" id="OAD66866.1"/>
    </source>
</evidence>
<sequence>PTKNPYFDPSLIAKTAPVSRRARSLKFVRPGKYIQQANQERAKAQLEKLKQEISENVKKAGMEVELDISDKAIKKEPPPAIEWWDAPFMPNKTYSDLDTQPVNPDSLGALVTLYVHHPIPIKPPSELTGPAVSRSLMLTKKERKKLRRQQRQETQKEKQDKIRLGLLPPDPPKVKISNLMRVLGDEAIQDPTKIEAKVRKEMELRQKQHETANEQRKLTPAERRAKIANKLKNDQKISNEVAVFKVKKCSHPKLRYKIELNAQQNQLSGMVIVHPKCNLVIVEGGPKGIKAYKKLMLRRIDWNDMPPPKNGPLEAMDVDETEENACYLVWEGQVKNKAFKKFTWRSFESEKMAREELSKWHVEHYWDAA</sequence>
<evidence type="ECO:0000259" key="7">
    <source>
        <dbReference type="Pfam" id="PF06544"/>
    </source>
</evidence>
<feature type="region of interest" description="Disordered" evidence="6">
    <location>
        <begin position="138"/>
        <end position="170"/>
    </location>
</feature>
<dbReference type="CDD" id="cd24162">
    <property type="entry name" value="Prp3_C"/>
    <property type="match status" value="1"/>
</dbReference>
<gene>
    <name evidence="9" type="ORF">PHYBLDRAFT_98551</name>
</gene>
<evidence type="ECO:0000259" key="8">
    <source>
        <dbReference type="Pfam" id="PF08572"/>
    </source>
</evidence>
<dbReference type="STRING" id="763407.A0A167JXE1"/>
<evidence type="ECO:0000256" key="1">
    <source>
        <dbReference type="ARBA" id="ARBA00004123"/>
    </source>
</evidence>
<dbReference type="FunCoup" id="A0A167JXE1">
    <property type="interactions" value="608"/>
</dbReference>
<evidence type="ECO:0000256" key="6">
    <source>
        <dbReference type="SAM" id="MobiDB-lite"/>
    </source>
</evidence>
<dbReference type="OrthoDB" id="10264544at2759"/>
<evidence type="ECO:0000256" key="2">
    <source>
        <dbReference type="ARBA" id="ARBA00022664"/>
    </source>
</evidence>
<keyword evidence="5" id="KW-0175">Coiled coil</keyword>